<dbReference type="GO" id="GO:0005886">
    <property type="term" value="C:plasma membrane"/>
    <property type="evidence" value="ECO:0007669"/>
    <property type="project" value="UniProtKB-SubCell"/>
</dbReference>
<dbReference type="RefSeq" id="XP_024879310.1">
    <property type="nucleotide sequence ID" value="XM_025023542.1"/>
</dbReference>
<evidence type="ECO:0000256" key="9">
    <source>
        <dbReference type="ARBA" id="ARBA00023224"/>
    </source>
</evidence>
<keyword evidence="11" id="KW-1185">Reference proteome</keyword>
<feature type="transmembrane region" description="Helical" evidence="10">
    <location>
        <begin position="258"/>
        <end position="285"/>
    </location>
</feature>
<dbReference type="AlphaFoldDB" id="A0A6J1QDB2"/>
<evidence type="ECO:0000256" key="8">
    <source>
        <dbReference type="ARBA" id="ARBA00023170"/>
    </source>
</evidence>
<feature type="transmembrane region" description="Helical" evidence="10">
    <location>
        <begin position="29"/>
        <end position="49"/>
    </location>
</feature>
<evidence type="ECO:0000256" key="5">
    <source>
        <dbReference type="ARBA" id="ARBA00022725"/>
    </source>
</evidence>
<evidence type="ECO:0000256" key="10">
    <source>
        <dbReference type="RuleBase" id="RU351113"/>
    </source>
</evidence>
<comment type="subcellular location">
    <subcellularLocation>
        <location evidence="1 10">Cell membrane</location>
        <topology evidence="1 10">Multi-pass membrane protein</topology>
    </subcellularLocation>
</comment>
<sequence>MIITSSVSPALRVGLRFLGMWPNDSYGTIYWLSFTLSLLIMQYFQYLYVLDHLKMSELSNLVDGLIVTLDYSLMLFKITSLWVHRRVFHKILADMDNDWRECINIDEHLYMMTIKANMSHLISNALLSFNAIVAVLYLLGDYVIHSVFLTTDYNDTLRQLPIKIYLPFETQQSPTFEFLVATLILHVTINSCIIAILNGLILTLILHVSGQIDIMCHEIRNVSNNKSTLLRESTLPLFGMLIERHNKIIAFSKNIESLFSFIALMQVVWNTLVICCLGFVIIISIHNETGIFVFVKTISGYFVIMIEAFVFCFAGEYLSLKGKLIANAIYETIWYDMPSGQNKIIIFIIMRSQKRLTITAGKMMDMSFETFTSMMKASASYVSVLNAMY</sequence>
<keyword evidence="9 10" id="KW-0807">Transducer</keyword>
<evidence type="ECO:0000256" key="4">
    <source>
        <dbReference type="ARBA" id="ARBA00022692"/>
    </source>
</evidence>
<feature type="transmembrane region" description="Helical" evidence="10">
    <location>
        <begin position="178"/>
        <end position="205"/>
    </location>
</feature>
<dbReference type="InterPro" id="IPR004117">
    <property type="entry name" value="7tm6_olfct_rcpt"/>
</dbReference>
<gene>
    <name evidence="12 13" type="primary">LOC112459444</name>
</gene>
<dbReference type="PANTHER" id="PTHR21137">
    <property type="entry name" value="ODORANT RECEPTOR"/>
    <property type="match status" value="1"/>
</dbReference>
<dbReference type="GO" id="GO:0007165">
    <property type="term" value="P:signal transduction"/>
    <property type="evidence" value="ECO:0007669"/>
    <property type="project" value="UniProtKB-KW"/>
</dbReference>
<dbReference type="GO" id="GO:0005549">
    <property type="term" value="F:odorant binding"/>
    <property type="evidence" value="ECO:0007669"/>
    <property type="project" value="InterPro"/>
</dbReference>
<evidence type="ECO:0000256" key="6">
    <source>
        <dbReference type="ARBA" id="ARBA00022989"/>
    </source>
</evidence>
<evidence type="ECO:0000256" key="7">
    <source>
        <dbReference type="ARBA" id="ARBA00023136"/>
    </source>
</evidence>
<keyword evidence="5 10" id="KW-0552">Olfaction</keyword>
<comment type="similarity">
    <text evidence="10">Belongs to the insect chemoreceptor superfamily. Heteromeric odorant receptor channel (TC 1.A.69) family.</text>
</comment>
<evidence type="ECO:0000313" key="11">
    <source>
        <dbReference type="Proteomes" id="UP000504618"/>
    </source>
</evidence>
<dbReference type="GO" id="GO:0004984">
    <property type="term" value="F:olfactory receptor activity"/>
    <property type="evidence" value="ECO:0007669"/>
    <property type="project" value="InterPro"/>
</dbReference>
<evidence type="ECO:0000256" key="1">
    <source>
        <dbReference type="ARBA" id="ARBA00004651"/>
    </source>
</evidence>
<evidence type="ECO:0000256" key="2">
    <source>
        <dbReference type="ARBA" id="ARBA00022475"/>
    </source>
</evidence>
<keyword evidence="3 10" id="KW-0716">Sensory transduction</keyword>
<feature type="transmembrane region" description="Helical" evidence="10">
    <location>
        <begin position="291"/>
        <end position="314"/>
    </location>
</feature>
<dbReference type="PANTHER" id="PTHR21137:SF35">
    <property type="entry name" value="ODORANT RECEPTOR 19A-RELATED"/>
    <property type="match status" value="1"/>
</dbReference>
<name>A0A6J1QDB2_9HYME</name>
<proteinExistence type="inferred from homology"/>
<keyword evidence="8 10" id="KW-0675">Receptor</keyword>
<keyword evidence="2" id="KW-1003">Cell membrane</keyword>
<accession>A0A6J1QDB2</accession>
<dbReference type="GeneID" id="112459444"/>
<feature type="transmembrane region" description="Helical" evidence="10">
    <location>
        <begin position="121"/>
        <end position="140"/>
    </location>
</feature>
<dbReference type="RefSeq" id="XP_024879311.1">
    <property type="nucleotide sequence ID" value="XM_025023543.1"/>
</dbReference>
<dbReference type="Proteomes" id="UP000504618">
    <property type="component" value="Unplaced"/>
</dbReference>
<evidence type="ECO:0000313" key="13">
    <source>
        <dbReference type="RefSeq" id="XP_024879311.1"/>
    </source>
</evidence>
<keyword evidence="6 10" id="KW-1133">Transmembrane helix</keyword>
<evidence type="ECO:0000313" key="12">
    <source>
        <dbReference type="RefSeq" id="XP_024879310.1"/>
    </source>
</evidence>
<organism evidence="11 13">
    <name type="scientific">Temnothorax curvispinosus</name>
    <dbReference type="NCBI Taxonomy" id="300111"/>
    <lineage>
        <taxon>Eukaryota</taxon>
        <taxon>Metazoa</taxon>
        <taxon>Ecdysozoa</taxon>
        <taxon>Arthropoda</taxon>
        <taxon>Hexapoda</taxon>
        <taxon>Insecta</taxon>
        <taxon>Pterygota</taxon>
        <taxon>Neoptera</taxon>
        <taxon>Endopterygota</taxon>
        <taxon>Hymenoptera</taxon>
        <taxon>Apocrita</taxon>
        <taxon>Aculeata</taxon>
        <taxon>Formicoidea</taxon>
        <taxon>Formicidae</taxon>
        <taxon>Myrmicinae</taxon>
        <taxon>Temnothorax</taxon>
    </lineage>
</organism>
<protein>
    <recommendedName>
        <fullName evidence="10">Odorant receptor</fullName>
    </recommendedName>
</protein>
<dbReference type="Pfam" id="PF02949">
    <property type="entry name" value="7tm_6"/>
    <property type="match status" value="1"/>
</dbReference>
<dbReference type="OrthoDB" id="6765072at2759"/>
<keyword evidence="7 10" id="KW-0472">Membrane</keyword>
<comment type="caution">
    <text evidence="10">Lacks conserved residue(s) required for the propagation of feature annotation.</text>
</comment>
<reference evidence="12 13" key="1">
    <citation type="submission" date="2025-04" db="UniProtKB">
        <authorList>
            <consortium name="RefSeq"/>
        </authorList>
    </citation>
    <scope>IDENTIFICATION</scope>
    <source>
        <tissue evidence="12 13">Whole body</tissue>
    </source>
</reference>
<keyword evidence="4 10" id="KW-0812">Transmembrane</keyword>
<evidence type="ECO:0000256" key="3">
    <source>
        <dbReference type="ARBA" id="ARBA00022606"/>
    </source>
</evidence>